<reference evidence="2" key="2">
    <citation type="submission" date="2017-08" db="EMBL/GenBank/DDBJ databases">
        <authorList>
            <person name="Knox E.B."/>
        </authorList>
    </citation>
    <scope>NUCLEOTIDE SEQUENCE</scope>
</reference>
<proteinExistence type="predicted"/>
<feature type="transmembrane region" description="Helical" evidence="1">
    <location>
        <begin position="222"/>
        <end position="241"/>
    </location>
</feature>
<protein>
    <submittedName>
        <fullName evidence="2">Uncharacterized protein</fullName>
    </submittedName>
</protein>
<keyword evidence="1" id="KW-1133">Transmembrane helix</keyword>
<keyword evidence="1" id="KW-0472">Membrane</keyword>
<geneLocation type="plastid" evidence="2"/>
<dbReference type="AlphaFoldDB" id="A0A291F2F6"/>
<dbReference type="GeneID" id="34728676"/>
<evidence type="ECO:0000256" key="1">
    <source>
        <dbReference type="SAM" id="Phobius"/>
    </source>
</evidence>
<reference evidence="2" key="1">
    <citation type="journal article" date="2014" name="Proc. Natl. Acad. Sci. U.S.A.">
        <title>The dynamic history of plastid genomes in the Campanulaceae sensu lato is unique among angiosperms.</title>
        <authorList>
            <person name="Knox E.B."/>
        </authorList>
    </citation>
    <scope>NUCLEOTIDE SEQUENCE</scope>
</reference>
<keyword evidence="1" id="KW-0812">Transmembrane</keyword>
<dbReference type="RefSeq" id="YP_009436122.1">
    <property type="nucleotide sequence ID" value="NC_036086.1"/>
</dbReference>
<evidence type="ECO:0000313" key="2">
    <source>
        <dbReference type="EMBL" id="ATG26299.1"/>
    </source>
</evidence>
<keyword evidence="2" id="KW-0934">Plastid</keyword>
<feature type="transmembrane region" description="Helical" evidence="1">
    <location>
        <begin position="12"/>
        <end position="34"/>
    </location>
</feature>
<gene>
    <name evidence="2" type="primary">ORF400</name>
    <name evidence="2" type="ORF">Cyp_ang1Pt0223</name>
</gene>
<sequence length="400" mass="47962">MSINVTRVLFVIYVPSFLHFHMKLAISYFFFFHFMRASKLMFRPYSLDYIPKLVFYSHKLIQTTFNMKMLWSEISFIDKEYRSLTYNIKPPLLCEIISQSSLAERAIALEDGRELDRRRKKISSLKDRVNAIDSKFSFLSDKKDQNIKAIRALSHERDLIENALEEQFSIYAYKCKTNSLKIELEIALMGWLKQNEEKLRKRLNTAGEKYARYTNGGQKRNILGVFFLYYSLEYIAKLFYYEIKLLINGIKLKKLSSYRKFINTENNSVVAEEAKFRSEELSHERARKNLLEKYDYQGAAKLQREYDRQRFSRQEKEFSINKKFSVLEDKWIITNKKLSSLFEEQNGLSQALEDLIYIYEDRFRNTFERKTFRWLNQTEIKIRYIMYTAIEEAAAAWDKK</sequence>
<accession>A0A291F2F6</accession>
<organism evidence="2">
    <name type="scientific">Cyphia angustiloba</name>
    <dbReference type="NCBI Taxonomy" id="2041112"/>
    <lineage>
        <taxon>Eukaryota</taxon>
        <taxon>Viridiplantae</taxon>
        <taxon>Streptophyta</taxon>
        <taxon>Embryophyta</taxon>
        <taxon>Tracheophyta</taxon>
        <taxon>Spermatophyta</taxon>
        <taxon>Magnoliopsida</taxon>
        <taxon>eudicotyledons</taxon>
        <taxon>Gunneridae</taxon>
        <taxon>Pentapetalae</taxon>
        <taxon>asterids</taxon>
        <taxon>campanulids</taxon>
        <taxon>Asterales</taxon>
        <taxon>Campanulaceae</taxon>
        <taxon>Cyphia</taxon>
    </lineage>
</organism>
<name>A0A291F2F6_9ASTR</name>
<dbReference type="EMBL" id="MF770621">
    <property type="protein sequence ID" value="ATG26299.1"/>
    <property type="molecule type" value="Genomic_DNA"/>
</dbReference>